<dbReference type="InterPro" id="IPR015877">
    <property type="entry name" value="MAT1_centre"/>
</dbReference>
<dbReference type="PROSITE" id="PS50089">
    <property type="entry name" value="ZF_RING_2"/>
    <property type="match status" value="1"/>
</dbReference>
<evidence type="ECO:0000256" key="5">
    <source>
        <dbReference type="ARBA" id="ARBA00023242"/>
    </source>
</evidence>
<evidence type="ECO:0000256" key="9">
    <source>
        <dbReference type="ARBA" id="ARBA00083888"/>
    </source>
</evidence>
<name>A0A4Y7NDU1_9CRUS</name>
<protein>
    <recommendedName>
        <fullName evidence="6">CDK-activating kinase assembly factor MAT1</fullName>
    </recommendedName>
    <alternativeName>
        <fullName evidence="9">CDK7/cyclin-H assembly factor</fullName>
    </alternativeName>
    <alternativeName>
        <fullName evidence="7">Menage a trois</fullName>
    </alternativeName>
    <alternativeName>
        <fullName evidence="8">RING finger protein MAT1</fullName>
    </alternativeName>
</protein>
<dbReference type="InterPro" id="IPR057657">
    <property type="entry name" value="MAT1_CAK-anch"/>
</dbReference>
<keyword evidence="2" id="KW-0479">Metal-binding</keyword>
<keyword evidence="4" id="KW-0862">Zinc</keyword>
<dbReference type="NCBIfam" id="TIGR00570">
    <property type="entry name" value="cdk7"/>
    <property type="match status" value="1"/>
</dbReference>
<evidence type="ECO:0000313" key="13">
    <source>
        <dbReference type="EMBL" id="SVE89471.1"/>
    </source>
</evidence>
<evidence type="ECO:0000259" key="12">
    <source>
        <dbReference type="PROSITE" id="PS50089"/>
    </source>
</evidence>
<organism evidence="16">
    <name type="scientific">Daphnia sinensis</name>
    <dbReference type="NCBI Taxonomy" id="1820382"/>
    <lineage>
        <taxon>Eukaryota</taxon>
        <taxon>Metazoa</taxon>
        <taxon>Ecdysozoa</taxon>
        <taxon>Arthropoda</taxon>
        <taxon>Crustacea</taxon>
        <taxon>Branchiopoda</taxon>
        <taxon>Diplostraca</taxon>
        <taxon>Cladocera</taxon>
        <taxon>Anomopoda</taxon>
        <taxon>Daphniidae</taxon>
        <taxon>Daphnia</taxon>
        <taxon>Daphnia similis group</taxon>
    </lineage>
</organism>
<evidence type="ECO:0000256" key="8">
    <source>
        <dbReference type="ARBA" id="ARBA00077720"/>
    </source>
</evidence>
<dbReference type="InterPro" id="IPR004575">
    <property type="entry name" value="MAT1/Tfb3"/>
</dbReference>
<dbReference type="GO" id="GO:0061575">
    <property type="term" value="F:cyclin-dependent protein serine/threonine kinase activator activity"/>
    <property type="evidence" value="ECO:0007669"/>
    <property type="project" value="InterPro"/>
</dbReference>
<proteinExistence type="evidence at transcript level"/>
<keyword evidence="5" id="KW-0539">Nucleus</keyword>
<evidence type="ECO:0000256" key="4">
    <source>
        <dbReference type="ARBA" id="ARBA00022833"/>
    </source>
</evidence>
<evidence type="ECO:0000256" key="3">
    <source>
        <dbReference type="ARBA" id="ARBA00022771"/>
    </source>
</evidence>
<sequence length="345" mass="38812">MDDYQTCPKCKTTKYRNPAMVLMVNACGHALCESCVELLFAKGSGACPECKCPLRRNNFRVQLFEDPAVDKEVDIRKRILKEFNKRQEDFPTLREYNDYLEEVETIIFNLVFDIDPAGTNKMIDNYKKENKDITQKNRNRQSQEEMELEELLEAEKAQQSEKANLYVNAELEEKKQKHKAREKLIDELMFSDADAKSIVASHVQATAALAKEQPKAAAAQPSSGVVKSSKFSSGVQIGLRGQHTNSFLPIPKQEDLPLYRYTAPVFDYDGPPPPAIEKLGKLNYFANIRAANITERAGGYTEAMSCCRALQEALGGLFYSPQLTHKTAVLATNSSTQDTDDMETT</sequence>
<dbReference type="GO" id="GO:0006289">
    <property type="term" value="P:nucleotide-excision repair"/>
    <property type="evidence" value="ECO:0007669"/>
    <property type="project" value="InterPro"/>
</dbReference>
<dbReference type="PROSITE" id="PS00518">
    <property type="entry name" value="ZF_RING_1"/>
    <property type="match status" value="1"/>
</dbReference>
<dbReference type="Pfam" id="PF25811">
    <property type="entry name" value="CAK-anch_MAT1"/>
    <property type="match status" value="1"/>
</dbReference>
<accession>A0A4Y7NDU1</accession>
<dbReference type="InterPro" id="IPR013083">
    <property type="entry name" value="Znf_RING/FYVE/PHD"/>
</dbReference>
<evidence type="ECO:0000313" key="14">
    <source>
        <dbReference type="EMBL" id="SVE90095.1"/>
    </source>
</evidence>
<dbReference type="PANTHER" id="PTHR12683:SF13">
    <property type="entry name" value="CDK-ACTIVATING KINASE ASSEMBLY FACTOR MAT1"/>
    <property type="match status" value="1"/>
</dbReference>
<dbReference type="InterPro" id="IPR001841">
    <property type="entry name" value="Znf_RING"/>
</dbReference>
<evidence type="ECO:0000256" key="7">
    <source>
        <dbReference type="ARBA" id="ARBA00077380"/>
    </source>
</evidence>
<dbReference type="EMBL" id="LR021731">
    <property type="protein sequence ID" value="SVE91350.1"/>
    <property type="molecule type" value="mRNA"/>
</dbReference>
<evidence type="ECO:0000256" key="11">
    <source>
        <dbReference type="SAM" id="Coils"/>
    </source>
</evidence>
<dbReference type="PANTHER" id="PTHR12683">
    <property type="entry name" value="CDK-ACTIVATING KINASE ASSEMBLY FACTOR MAT1"/>
    <property type="match status" value="1"/>
</dbReference>
<evidence type="ECO:0000313" key="15">
    <source>
        <dbReference type="EMBL" id="SVE90723.1"/>
    </source>
</evidence>
<dbReference type="EMBL" id="LR020476">
    <property type="protein sequence ID" value="SVE90095.1"/>
    <property type="molecule type" value="mRNA"/>
</dbReference>
<dbReference type="AlphaFoldDB" id="A0A4Y7NDU1"/>
<dbReference type="SMART" id="SM00184">
    <property type="entry name" value="RING"/>
    <property type="match status" value="1"/>
</dbReference>
<dbReference type="GO" id="GO:0008270">
    <property type="term" value="F:zinc ion binding"/>
    <property type="evidence" value="ECO:0007669"/>
    <property type="project" value="UniProtKB-KW"/>
</dbReference>
<dbReference type="Pfam" id="PF06391">
    <property type="entry name" value="MAT1"/>
    <property type="match status" value="1"/>
</dbReference>
<evidence type="ECO:0000256" key="10">
    <source>
        <dbReference type="PROSITE-ProRule" id="PRU00175"/>
    </source>
</evidence>
<dbReference type="InterPro" id="IPR017907">
    <property type="entry name" value="Znf_RING_CS"/>
</dbReference>
<evidence type="ECO:0000256" key="2">
    <source>
        <dbReference type="ARBA" id="ARBA00022723"/>
    </source>
</evidence>
<dbReference type="EMBL" id="LR021104">
    <property type="protein sequence ID" value="SVE90723.1"/>
    <property type="molecule type" value="mRNA"/>
</dbReference>
<feature type="domain" description="RING-type" evidence="12">
    <location>
        <begin position="7"/>
        <end position="51"/>
    </location>
</feature>
<dbReference type="EMBL" id="LR019852">
    <property type="protein sequence ID" value="SVE89471.1"/>
    <property type="molecule type" value="mRNA"/>
</dbReference>
<evidence type="ECO:0000256" key="1">
    <source>
        <dbReference type="ARBA" id="ARBA00004123"/>
    </source>
</evidence>
<keyword evidence="11" id="KW-0175">Coiled coil</keyword>
<dbReference type="GO" id="GO:0006357">
    <property type="term" value="P:regulation of transcription by RNA polymerase II"/>
    <property type="evidence" value="ECO:0007669"/>
    <property type="project" value="TreeGrafter"/>
</dbReference>
<evidence type="ECO:0000313" key="16">
    <source>
        <dbReference type="EMBL" id="SVE91350.1"/>
    </source>
</evidence>
<comment type="subcellular location">
    <subcellularLocation>
        <location evidence="1">Nucleus</location>
    </subcellularLocation>
</comment>
<feature type="coiled-coil region" evidence="11">
    <location>
        <begin position="123"/>
        <end position="158"/>
    </location>
</feature>
<keyword evidence="3 10" id="KW-0863">Zinc-finger</keyword>
<dbReference type="Pfam" id="PF17121">
    <property type="entry name" value="zf-C3HC4_5"/>
    <property type="match status" value="1"/>
</dbReference>
<dbReference type="GO" id="GO:0005675">
    <property type="term" value="C:transcription factor TFIIH holo complex"/>
    <property type="evidence" value="ECO:0007669"/>
    <property type="project" value="InterPro"/>
</dbReference>
<dbReference type="CDD" id="cd16517">
    <property type="entry name" value="RING-HC_MAT1"/>
    <property type="match status" value="1"/>
</dbReference>
<dbReference type="SUPFAM" id="SSF57850">
    <property type="entry name" value="RING/U-box"/>
    <property type="match status" value="1"/>
</dbReference>
<gene>
    <name evidence="16" type="primary">EOG090X0BPM</name>
</gene>
<dbReference type="FunFam" id="3.30.40.10:FF:000037">
    <property type="entry name" value="Cdk-activating kinase assembly factor MAT1, centre"/>
    <property type="match status" value="1"/>
</dbReference>
<dbReference type="Gene3D" id="3.30.40.10">
    <property type="entry name" value="Zinc/RING finger domain, C3HC4 (zinc finger)"/>
    <property type="match status" value="1"/>
</dbReference>
<reference evidence="16" key="1">
    <citation type="submission" date="2018-08" db="EMBL/GenBank/DDBJ databases">
        <authorList>
            <person name="Cornetti L."/>
        </authorList>
    </citation>
    <scope>NUCLEOTIDE SEQUENCE</scope>
    <source>
        <strain evidence="13">RU-BU1-3</strain>
        <strain evidence="16">RU-SZB3</strain>
        <strain evidence="14">RU-TY6-1</strain>
        <strain evidence="15">RU-TY6-3</strain>
    </source>
</reference>
<evidence type="ECO:0000256" key="6">
    <source>
        <dbReference type="ARBA" id="ARBA00074719"/>
    </source>
</evidence>